<evidence type="ECO:0000313" key="4">
    <source>
        <dbReference type="Proteomes" id="UP000760668"/>
    </source>
</evidence>
<dbReference type="InterPro" id="IPR036582">
    <property type="entry name" value="Mao_N_sf"/>
</dbReference>
<dbReference type="Proteomes" id="UP000760668">
    <property type="component" value="Unassembled WGS sequence"/>
</dbReference>
<reference evidence="3" key="2">
    <citation type="submission" date="2021-09" db="EMBL/GenBank/DDBJ databases">
        <authorList>
            <person name="Gilroy R."/>
        </authorList>
    </citation>
    <scope>NUCLEOTIDE SEQUENCE</scope>
    <source>
        <strain evidence="3">CHK179-5677</strain>
    </source>
</reference>
<gene>
    <name evidence="3" type="ORF">K8V01_07620</name>
</gene>
<evidence type="ECO:0000313" key="3">
    <source>
        <dbReference type="EMBL" id="HJG86872.1"/>
    </source>
</evidence>
<feature type="chain" id="PRO_5037805916" evidence="1">
    <location>
        <begin position="22"/>
        <end position="591"/>
    </location>
</feature>
<evidence type="ECO:0000256" key="1">
    <source>
        <dbReference type="SAM" id="SignalP"/>
    </source>
</evidence>
<reference evidence="3" key="1">
    <citation type="journal article" date="2021" name="PeerJ">
        <title>Extensive microbial diversity within the chicken gut microbiome revealed by metagenomics and culture.</title>
        <authorList>
            <person name="Gilroy R."/>
            <person name="Ravi A."/>
            <person name="Getino M."/>
            <person name="Pursley I."/>
            <person name="Horton D.L."/>
            <person name="Alikhan N.F."/>
            <person name="Baker D."/>
            <person name="Gharbi K."/>
            <person name="Hall N."/>
            <person name="Watson M."/>
            <person name="Adriaenssens E.M."/>
            <person name="Foster-Nyarko E."/>
            <person name="Jarju S."/>
            <person name="Secka A."/>
            <person name="Antonio M."/>
            <person name="Oren A."/>
            <person name="Chaudhuri R.R."/>
            <person name="La Ragione R."/>
            <person name="Hildebrand F."/>
            <person name="Pallen M.J."/>
        </authorList>
    </citation>
    <scope>NUCLEOTIDE SEQUENCE</scope>
    <source>
        <strain evidence="3">CHK179-5677</strain>
    </source>
</reference>
<feature type="domain" description="Copper amine oxidase-like N-terminal" evidence="2">
    <location>
        <begin position="119"/>
        <end position="225"/>
    </location>
</feature>
<dbReference type="SUPFAM" id="SSF55383">
    <property type="entry name" value="Copper amine oxidase, domain N"/>
    <property type="match status" value="1"/>
</dbReference>
<proteinExistence type="predicted"/>
<dbReference type="InterPro" id="IPR012854">
    <property type="entry name" value="Cu_amine_oxidase-like_N"/>
</dbReference>
<protein>
    <submittedName>
        <fullName evidence="3">Copper amine oxidase N-terminal domain-containing protein</fullName>
    </submittedName>
</protein>
<keyword evidence="1" id="KW-0732">Signal</keyword>
<dbReference type="Gene3D" id="3.30.457.10">
    <property type="entry name" value="Copper amine oxidase-like, N-terminal domain"/>
    <property type="match status" value="1"/>
</dbReference>
<dbReference type="RefSeq" id="WP_295369921.1">
    <property type="nucleotide sequence ID" value="NZ_DYUC01000076.1"/>
</dbReference>
<accession>A0A921ST34</accession>
<dbReference type="AlphaFoldDB" id="A0A921ST34"/>
<dbReference type="PROSITE" id="PS51257">
    <property type="entry name" value="PROKAR_LIPOPROTEIN"/>
    <property type="match status" value="1"/>
</dbReference>
<dbReference type="Pfam" id="PF07833">
    <property type="entry name" value="Cu_amine_oxidN1"/>
    <property type="match status" value="1"/>
</dbReference>
<organism evidence="3 4">
    <name type="scientific">Pseudoflavonifractor capillosus</name>
    <dbReference type="NCBI Taxonomy" id="106588"/>
    <lineage>
        <taxon>Bacteria</taxon>
        <taxon>Bacillati</taxon>
        <taxon>Bacillota</taxon>
        <taxon>Clostridia</taxon>
        <taxon>Eubacteriales</taxon>
        <taxon>Oscillospiraceae</taxon>
        <taxon>Pseudoflavonifractor</taxon>
    </lineage>
</organism>
<dbReference type="EMBL" id="DYUC01000076">
    <property type="protein sequence ID" value="HJG86872.1"/>
    <property type="molecule type" value="Genomic_DNA"/>
</dbReference>
<feature type="signal peptide" evidence="1">
    <location>
        <begin position="1"/>
        <end position="21"/>
    </location>
</feature>
<name>A0A921ST34_9FIRM</name>
<evidence type="ECO:0000259" key="2">
    <source>
        <dbReference type="Pfam" id="PF07833"/>
    </source>
</evidence>
<sequence length="591" mass="63294">MKKLATLLAVLLLISCAPASAAETVLTGAEAYQQYGPWYTWTQEQKDTATAEWSEDLWYDYWDAYFVQSGTEEEQYYTDMEEWDQAFYGDAWEEEWEQYLQSVKEALGMPYPDGINVSVNGEWLDLDGLEPWGLNGRTMVPVRPFLEALGAKVDYADNVVTAVLPDGVTLELTGGSTTMTRVSGDKIDKIEMDVPLTAVANRTYIPARFAGEAVGMAVAWDGDYQAAHFTDWDSIEAQIDQNFATLNTLLSIGQGQSDPEQTYRVKELVSGSMTLYGATEAESGTAAISLTVDGLVRGGQADLDMKLDLDLGDLKGMVTASMLEEEAAALDLLSDFEMEMRGDLDQGTLYMTGNKLGDIPGSTVGSGEWVALPLVEGGEALPEEAQTQALTVGSMLTAALKESGVSGTGMPPCVSALDTAELLALILGDDCFTVSTAGSTTTYTLKVDTLALTDKVSALAEEKGTLDLYLLQSYLNNELKVDCTGAFQVRDNQLVDMELDMTVKVPALITGSTPMDISFSASGDSTEMVCTLTAGIGYGGKLEMKAEASVEETSDMPVTTPPEGAVVRTADALGAGTEYSGGLDSLPGIVR</sequence>
<comment type="caution">
    <text evidence="3">The sequence shown here is derived from an EMBL/GenBank/DDBJ whole genome shotgun (WGS) entry which is preliminary data.</text>
</comment>